<evidence type="ECO:0000313" key="3">
    <source>
        <dbReference type="Proteomes" id="UP001371305"/>
    </source>
</evidence>
<dbReference type="Proteomes" id="UP001371305">
    <property type="component" value="Unassembled WGS sequence"/>
</dbReference>
<evidence type="ECO:0000313" key="2">
    <source>
        <dbReference type="EMBL" id="MEK7954363.1"/>
    </source>
</evidence>
<name>A0ABU9B3L3_9BACT</name>
<proteinExistence type="predicted"/>
<dbReference type="Pfam" id="PF00781">
    <property type="entry name" value="DAGK_cat"/>
    <property type="match status" value="1"/>
</dbReference>
<keyword evidence="2" id="KW-0808">Transferase</keyword>
<dbReference type="InterPro" id="IPR017438">
    <property type="entry name" value="ATP-NAD_kinase_N"/>
</dbReference>
<organism evidence="2 3">
    <name type="scientific">Luteolibacter soli</name>
    <dbReference type="NCBI Taxonomy" id="3135280"/>
    <lineage>
        <taxon>Bacteria</taxon>
        <taxon>Pseudomonadati</taxon>
        <taxon>Verrucomicrobiota</taxon>
        <taxon>Verrucomicrobiia</taxon>
        <taxon>Verrucomicrobiales</taxon>
        <taxon>Verrucomicrobiaceae</taxon>
        <taxon>Luteolibacter</taxon>
    </lineage>
</organism>
<dbReference type="Gene3D" id="2.60.200.40">
    <property type="match status" value="1"/>
</dbReference>
<dbReference type="SMART" id="SM00046">
    <property type="entry name" value="DAGKc"/>
    <property type="match status" value="1"/>
</dbReference>
<reference evidence="2 3" key="1">
    <citation type="submission" date="2024-04" db="EMBL/GenBank/DDBJ databases">
        <title>Luteolibacter sp. isolated from soil.</title>
        <authorList>
            <person name="An J."/>
        </authorList>
    </citation>
    <scope>NUCLEOTIDE SEQUENCE [LARGE SCALE GENOMIC DNA]</scope>
    <source>
        <strain evidence="2 3">Y139</strain>
    </source>
</reference>
<dbReference type="GO" id="GO:0016301">
    <property type="term" value="F:kinase activity"/>
    <property type="evidence" value="ECO:0007669"/>
    <property type="project" value="UniProtKB-KW"/>
</dbReference>
<accession>A0ABU9B3L3</accession>
<dbReference type="RefSeq" id="WP_341408132.1">
    <property type="nucleotide sequence ID" value="NZ_JBBUKT010000018.1"/>
</dbReference>
<dbReference type="InterPro" id="IPR001206">
    <property type="entry name" value="Diacylglycerol_kinase_cat_dom"/>
</dbReference>
<gene>
    <name evidence="2" type="ORF">WKV53_27850</name>
</gene>
<evidence type="ECO:0000259" key="1">
    <source>
        <dbReference type="PROSITE" id="PS50146"/>
    </source>
</evidence>
<dbReference type="InterPro" id="IPR016064">
    <property type="entry name" value="NAD/diacylglycerol_kinase_sf"/>
</dbReference>
<keyword evidence="3" id="KW-1185">Reference proteome</keyword>
<protein>
    <submittedName>
        <fullName evidence="2">Diacylglycerol kinase family protein</fullName>
    </submittedName>
</protein>
<sequence length="324" mass="34936">MDVLLVHNPDAGSANPSGEELVRMLESRGHRVGYCPSDDPRWEAELESGLAGRVVAIAGGDGTVRKVFKSLARMASAAAQFPALLLPLGTANNIARSVGWNGSLSDVLDSISSADLDSFHFHTLVTGGTVDCFFEGAGVGVFAEFIRMANIHPNRIDLIAHGSQGKDRDDCSLAWLAARLDSFRLVVDARDAAIDGKFLMAEAMNLPRIGRGIEMGTPISLEPDVTELVLVPECRRDELVQYFEELGANHCRPFPAIRLSIRGPVILSGELGPVWHVDDEGMEGSTGSLPQLLIRRSETPIRILRPANSSNEPEMLPPHCPGVT</sequence>
<dbReference type="EMBL" id="JBBUKT010000018">
    <property type="protein sequence ID" value="MEK7954363.1"/>
    <property type="molecule type" value="Genomic_DNA"/>
</dbReference>
<dbReference type="PROSITE" id="PS50146">
    <property type="entry name" value="DAGK"/>
    <property type="match status" value="1"/>
</dbReference>
<dbReference type="Gene3D" id="3.40.50.10330">
    <property type="entry name" value="Probable inorganic polyphosphate/atp-NAD kinase, domain 1"/>
    <property type="match status" value="1"/>
</dbReference>
<feature type="domain" description="DAGKc" evidence="1">
    <location>
        <begin position="1"/>
        <end position="128"/>
    </location>
</feature>
<dbReference type="SUPFAM" id="SSF111331">
    <property type="entry name" value="NAD kinase/diacylglycerol kinase-like"/>
    <property type="match status" value="1"/>
</dbReference>
<comment type="caution">
    <text evidence="2">The sequence shown here is derived from an EMBL/GenBank/DDBJ whole genome shotgun (WGS) entry which is preliminary data.</text>
</comment>
<keyword evidence="2" id="KW-0418">Kinase</keyword>